<name>A0A0A8YPK9_ARUDO</name>
<reference evidence="1" key="2">
    <citation type="journal article" date="2015" name="Data Brief">
        <title>Shoot transcriptome of the giant reed, Arundo donax.</title>
        <authorList>
            <person name="Barrero R.A."/>
            <person name="Guerrero F.D."/>
            <person name="Moolhuijzen P."/>
            <person name="Goolsby J.A."/>
            <person name="Tidwell J."/>
            <person name="Bellgard S.E."/>
            <person name="Bellgard M.I."/>
        </authorList>
    </citation>
    <scope>NUCLEOTIDE SEQUENCE</scope>
    <source>
        <tissue evidence="1">Shoot tissue taken approximately 20 cm above the soil surface</tissue>
    </source>
</reference>
<organism evidence="1">
    <name type="scientific">Arundo donax</name>
    <name type="common">Giant reed</name>
    <name type="synonym">Donax arundinaceus</name>
    <dbReference type="NCBI Taxonomy" id="35708"/>
    <lineage>
        <taxon>Eukaryota</taxon>
        <taxon>Viridiplantae</taxon>
        <taxon>Streptophyta</taxon>
        <taxon>Embryophyta</taxon>
        <taxon>Tracheophyta</taxon>
        <taxon>Spermatophyta</taxon>
        <taxon>Magnoliopsida</taxon>
        <taxon>Liliopsida</taxon>
        <taxon>Poales</taxon>
        <taxon>Poaceae</taxon>
        <taxon>PACMAD clade</taxon>
        <taxon>Arundinoideae</taxon>
        <taxon>Arundineae</taxon>
        <taxon>Arundo</taxon>
    </lineage>
</organism>
<protein>
    <submittedName>
        <fullName evidence="1">Uncharacterized protein</fullName>
    </submittedName>
</protein>
<sequence>MCLIFIVTNYTQIS</sequence>
<reference evidence="1" key="1">
    <citation type="submission" date="2014-09" db="EMBL/GenBank/DDBJ databases">
        <authorList>
            <person name="Magalhaes I.L.F."/>
            <person name="Oliveira U."/>
            <person name="Santos F.R."/>
            <person name="Vidigal T.H.D.A."/>
            <person name="Brescovit A.D."/>
            <person name="Santos A.J."/>
        </authorList>
    </citation>
    <scope>NUCLEOTIDE SEQUENCE</scope>
    <source>
        <tissue evidence="1">Shoot tissue taken approximately 20 cm above the soil surface</tissue>
    </source>
</reference>
<evidence type="ECO:0000313" key="1">
    <source>
        <dbReference type="EMBL" id="JAD26755.1"/>
    </source>
</evidence>
<accession>A0A0A8YPK9</accession>
<proteinExistence type="predicted"/>
<dbReference type="EMBL" id="GBRH01271140">
    <property type="protein sequence ID" value="JAD26755.1"/>
    <property type="molecule type" value="Transcribed_RNA"/>
</dbReference>